<dbReference type="InterPro" id="IPR012337">
    <property type="entry name" value="RNaseH-like_sf"/>
</dbReference>
<proteinExistence type="predicted"/>
<evidence type="ECO:0000313" key="1">
    <source>
        <dbReference type="EMBL" id="KAJ8451048.1"/>
    </source>
</evidence>
<organism evidence="1 2">
    <name type="scientific">Carnegiea gigantea</name>
    <dbReference type="NCBI Taxonomy" id="171969"/>
    <lineage>
        <taxon>Eukaryota</taxon>
        <taxon>Viridiplantae</taxon>
        <taxon>Streptophyta</taxon>
        <taxon>Embryophyta</taxon>
        <taxon>Tracheophyta</taxon>
        <taxon>Spermatophyta</taxon>
        <taxon>Magnoliopsida</taxon>
        <taxon>eudicotyledons</taxon>
        <taxon>Gunneridae</taxon>
        <taxon>Pentapetalae</taxon>
        <taxon>Caryophyllales</taxon>
        <taxon>Cactineae</taxon>
        <taxon>Cactaceae</taxon>
        <taxon>Cactoideae</taxon>
        <taxon>Echinocereeae</taxon>
        <taxon>Carnegiea</taxon>
    </lineage>
</organism>
<dbReference type="SUPFAM" id="SSF53098">
    <property type="entry name" value="Ribonuclease H-like"/>
    <property type="match status" value="1"/>
</dbReference>
<dbReference type="Proteomes" id="UP001153076">
    <property type="component" value="Unassembled WGS sequence"/>
</dbReference>
<comment type="caution">
    <text evidence="1">The sequence shown here is derived from an EMBL/GenBank/DDBJ whole genome shotgun (WGS) entry which is preliminary data.</text>
</comment>
<gene>
    <name evidence="1" type="ORF">Cgig2_026857</name>
</gene>
<dbReference type="EMBL" id="JAKOGI010000011">
    <property type="protein sequence ID" value="KAJ8451048.1"/>
    <property type="molecule type" value="Genomic_DNA"/>
</dbReference>
<evidence type="ECO:0000313" key="2">
    <source>
        <dbReference type="Proteomes" id="UP001153076"/>
    </source>
</evidence>
<dbReference type="AlphaFoldDB" id="A0A9Q1QQ31"/>
<name>A0A9Q1QQ31_9CARY</name>
<reference evidence="1" key="1">
    <citation type="submission" date="2022-04" db="EMBL/GenBank/DDBJ databases">
        <title>Carnegiea gigantea Genome sequencing and assembly v2.</title>
        <authorList>
            <person name="Copetti D."/>
            <person name="Sanderson M.J."/>
            <person name="Burquez A."/>
            <person name="Wojciechowski M.F."/>
        </authorList>
    </citation>
    <scope>NUCLEOTIDE SEQUENCE</scope>
    <source>
        <strain evidence="1">SGP5-SGP5p</strain>
        <tissue evidence="1">Aerial part</tissue>
    </source>
</reference>
<sequence>MARAINHASKDYKVSSFDKARTTLLDECKRDVEKNLAPLQDTWYSQGISIVSDRGTNIRHQPLINKVAKTRFALHHLLLKRLASCREALATMVMLRAWKDCVKSGDENARAMGAKVAETIVDDKFWDEVKNLLATLLNDKRDIRDIMQNNKNASAYPRMEEIMVAIWEKMNIPLHCLGCALNPHFYDIGYQSPAPGGMPRRPPNMDKEVVKRVLEAFEKIGEN</sequence>
<keyword evidence="2" id="KW-1185">Reference proteome</keyword>
<dbReference type="OrthoDB" id="2017576at2759"/>
<protein>
    <submittedName>
        <fullName evidence="1">Uncharacterized protein</fullName>
    </submittedName>
</protein>
<accession>A0A9Q1QQ31</accession>